<dbReference type="Pfam" id="PF14310">
    <property type="entry name" value="Fn3-like"/>
    <property type="match status" value="1"/>
</dbReference>
<dbReference type="InterPro" id="IPR036962">
    <property type="entry name" value="Glyco_hydro_3_N_sf"/>
</dbReference>
<evidence type="ECO:0000256" key="4">
    <source>
        <dbReference type="ARBA" id="ARBA00022729"/>
    </source>
</evidence>
<comment type="similarity">
    <text evidence="2">Belongs to the glycosyl hydrolase 3 family.</text>
</comment>
<keyword evidence="4" id="KW-0732">Signal</keyword>
<dbReference type="AlphaFoldDB" id="A0A8T0KMS5"/>
<evidence type="ECO:0000259" key="8">
    <source>
        <dbReference type="SMART" id="SM01217"/>
    </source>
</evidence>
<dbReference type="GO" id="GO:0031222">
    <property type="term" value="P:arabinan catabolic process"/>
    <property type="evidence" value="ECO:0007669"/>
    <property type="project" value="TreeGrafter"/>
</dbReference>
<evidence type="ECO:0000256" key="5">
    <source>
        <dbReference type="ARBA" id="ARBA00022801"/>
    </source>
</evidence>
<dbReference type="GO" id="GO:0005576">
    <property type="term" value="C:extracellular region"/>
    <property type="evidence" value="ECO:0007669"/>
    <property type="project" value="UniProtKB-SubCell"/>
</dbReference>
<dbReference type="PANTHER" id="PTHR42721:SF3">
    <property type="entry name" value="BETA-D-XYLOSIDASE 5-RELATED"/>
    <property type="match status" value="1"/>
</dbReference>
<keyword evidence="6" id="KW-0325">Glycoprotein</keyword>
<dbReference type="GO" id="GO:0009044">
    <property type="term" value="F:xylan 1,4-beta-xylosidase activity"/>
    <property type="evidence" value="ECO:0007669"/>
    <property type="project" value="InterPro"/>
</dbReference>
<dbReference type="InterPro" id="IPR036881">
    <property type="entry name" value="Glyco_hydro_3_C_sf"/>
</dbReference>
<dbReference type="InterPro" id="IPR013783">
    <property type="entry name" value="Ig-like_fold"/>
</dbReference>
<dbReference type="Proteomes" id="UP000743370">
    <property type="component" value="Unassembled WGS sequence"/>
</dbReference>
<dbReference type="GO" id="GO:0045493">
    <property type="term" value="P:xylan catabolic process"/>
    <property type="evidence" value="ECO:0007669"/>
    <property type="project" value="InterPro"/>
</dbReference>
<dbReference type="Gene3D" id="3.40.50.1700">
    <property type="entry name" value="Glycoside hydrolase family 3 C-terminal domain"/>
    <property type="match status" value="1"/>
</dbReference>
<dbReference type="SUPFAM" id="SSF51445">
    <property type="entry name" value="(Trans)glycosidases"/>
    <property type="match status" value="1"/>
</dbReference>
<dbReference type="GO" id="GO:0046556">
    <property type="term" value="F:alpha-L-arabinofuranosidase activity"/>
    <property type="evidence" value="ECO:0007669"/>
    <property type="project" value="TreeGrafter"/>
</dbReference>
<keyword evidence="3" id="KW-0964">Secreted</keyword>
<dbReference type="InterPro" id="IPR001764">
    <property type="entry name" value="Glyco_hydro_3_N"/>
</dbReference>
<evidence type="ECO:0000256" key="3">
    <source>
        <dbReference type="ARBA" id="ARBA00022525"/>
    </source>
</evidence>
<dbReference type="Gene3D" id="2.60.40.10">
    <property type="entry name" value="Immunoglobulins"/>
    <property type="match status" value="1"/>
</dbReference>
<dbReference type="SUPFAM" id="SSF52279">
    <property type="entry name" value="Beta-D-glucan exohydrolase, C-terminal domain"/>
    <property type="match status" value="1"/>
</dbReference>
<dbReference type="InterPro" id="IPR026891">
    <property type="entry name" value="Fn3-like"/>
</dbReference>
<protein>
    <submittedName>
        <fullName evidence="9">Beta-D-xylosidase 5</fullName>
    </submittedName>
</protein>
<name>A0A8T0KMS5_PHAAN</name>
<dbReference type="InterPro" id="IPR017853">
    <property type="entry name" value="GH"/>
</dbReference>
<proteinExistence type="inferred from homology"/>
<evidence type="ECO:0000256" key="6">
    <source>
        <dbReference type="ARBA" id="ARBA00023180"/>
    </source>
</evidence>
<comment type="caution">
    <text evidence="9">The sequence shown here is derived from an EMBL/GenBank/DDBJ whole genome shotgun (WGS) entry which is preliminary data.</text>
</comment>
<accession>A0A8T0KMS5</accession>
<gene>
    <name evidence="9" type="ORF">HKW66_Vig0196070</name>
</gene>
<dbReference type="PANTHER" id="PTHR42721">
    <property type="entry name" value="SUGAR HYDROLASE-RELATED"/>
    <property type="match status" value="1"/>
</dbReference>
<evidence type="ECO:0000256" key="1">
    <source>
        <dbReference type="ARBA" id="ARBA00004613"/>
    </source>
</evidence>
<dbReference type="Gene3D" id="3.20.20.300">
    <property type="entry name" value="Glycoside hydrolase, family 3, N-terminal domain"/>
    <property type="match status" value="1"/>
</dbReference>
<evidence type="ECO:0000256" key="7">
    <source>
        <dbReference type="ARBA" id="ARBA00023295"/>
    </source>
</evidence>
<feature type="domain" description="Fibronectin type III-like" evidence="8">
    <location>
        <begin position="903"/>
        <end position="975"/>
    </location>
</feature>
<evidence type="ECO:0000256" key="2">
    <source>
        <dbReference type="ARBA" id="ARBA00005336"/>
    </source>
</evidence>
<evidence type="ECO:0000313" key="9">
    <source>
        <dbReference type="EMBL" id="KAG2401357.1"/>
    </source>
</evidence>
<dbReference type="InterPro" id="IPR002772">
    <property type="entry name" value="Glyco_hydro_3_C"/>
</dbReference>
<keyword evidence="5" id="KW-0378">Hydrolase</keyword>
<comment type="subcellular location">
    <subcellularLocation>
        <location evidence="1">Secreted</location>
    </subcellularLocation>
</comment>
<keyword evidence="7" id="KW-0326">Glycosidase</keyword>
<organism evidence="9 10">
    <name type="scientific">Phaseolus angularis</name>
    <name type="common">Azuki bean</name>
    <name type="synonym">Vigna angularis</name>
    <dbReference type="NCBI Taxonomy" id="3914"/>
    <lineage>
        <taxon>Eukaryota</taxon>
        <taxon>Viridiplantae</taxon>
        <taxon>Streptophyta</taxon>
        <taxon>Embryophyta</taxon>
        <taxon>Tracheophyta</taxon>
        <taxon>Spermatophyta</taxon>
        <taxon>Magnoliopsida</taxon>
        <taxon>eudicotyledons</taxon>
        <taxon>Gunneridae</taxon>
        <taxon>Pentapetalae</taxon>
        <taxon>rosids</taxon>
        <taxon>fabids</taxon>
        <taxon>Fabales</taxon>
        <taxon>Fabaceae</taxon>
        <taxon>Papilionoideae</taxon>
        <taxon>50 kb inversion clade</taxon>
        <taxon>NPAAA clade</taxon>
        <taxon>indigoferoid/millettioid clade</taxon>
        <taxon>Phaseoleae</taxon>
        <taxon>Vigna</taxon>
    </lineage>
</organism>
<dbReference type="Pfam" id="PF00933">
    <property type="entry name" value="Glyco_hydro_3"/>
    <property type="match status" value="1"/>
</dbReference>
<dbReference type="SMART" id="SM01217">
    <property type="entry name" value="Fn3_like"/>
    <property type="match status" value="1"/>
</dbReference>
<reference evidence="9 10" key="1">
    <citation type="submission" date="2020-05" db="EMBL/GenBank/DDBJ databases">
        <title>Vigna angularis (adzuki bean) Var. LongXiaoDou No. 4 denovo assembly.</title>
        <authorList>
            <person name="Xiang H."/>
        </authorList>
    </citation>
    <scope>NUCLEOTIDE SEQUENCE [LARGE SCALE GENOMIC DNA]</scope>
    <source>
        <tissue evidence="9">Leaf</tissue>
    </source>
</reference>
<dbReference type="FunFam" id="3.40.50.1700:FF:000001">
    <property type="entry name" value="probable beta-D-xylosidase 2"/>
    <property type="match status" value="1"/>
</dbReference>
<dbReference type="FunFam" id="3.20.20.300:FF:000004">
    <property type="entry name" value="probable beta-D-xylosidase 7"/>
    <property type="match status" value="1"/>
</dbReference>
<dbReference type="PRINTS" id="PR00133">
    <property type="entry name" value="GLHYDRLASE3"/>
</dbReference>
<dbReference type="EMBL" id="JABFOF010000003">
    <property type="protein sequence ID" value="KAG2401357.1"/>
    <property type="molecule type" value="Genomic_DNA"/>
</dbReference>
<sequence length="999" mass="108905">MGVSCEASFRPDACLHGMTTCVTPRQACPRPSGFKCNLRSKTRWFTGFCNSHKVSHFATFFIDARAEISVVKSRFDLFHDDSVGRCPSVSTKNVFRILGTYGAGVWILPGEVMFVATTPFPTLRVFGRIRWSDDLGIGNGPSASSPTETLLQLLLPLNDKVQWTSHHVTGSEPPTSPQSEHFTGSFNRYALTRTLHRRSGSVGGATHKGIPPINFLRSYEFTHPLTCTHVKLLGSATKSNFSFCDTSLSYEDRAKDLVSRLTLEEKAQQLVDPSAGISRLGVPAYEWWSEALHGVSNLGPGTRFNKTVPGATSFPAVILSAASFNESLWNKMGQVVSTEARAMYNVDLAGLTFWSPNVNVFRDPRWGRGQETPGEDPLLVSRYAVNYVRGLQEVEDEASAKADRLKVSSCCKHYTAYDIDNWKGIDRFHFDAKVTKQDLEDTYQPPFKKCVEEGHVSSVMCSYNRVNGVPTCADPDLLKGIIRGQWGLDGYIVSDCDSVEVYYDAIHYTATPEDAVALALKAGLNMNCGDFLKKYTANAVNLKKVDVATVDQALVYNYIVLMRLGLFDDPKSLPFANLGPSDVCTKDNQQLSVDAAKQGIVLLENNGALPLSQTIIKKLVVIGPNANATEVMISNYAGIPCRYTSPLQGLRKYISSVKYAPGCSDVKCGNQSLIAAAVKAAISADAVVLVVGLDQSIEAEGLDRENLTLPGFQGKLVKDVAGATKGKVILVIMAAGPTDISFSKNVSNIGGILWVGYPGQAGGDAIAQVIFGDYNPGGRSPFTWYPQSYVDQVPMTDMNMRANISRNFPGRTYRFYNGTSLYEFGHGLSYSTFSMNVESAPSTIMVQSTSISEAHNIFSSGSATQVESVSKGQAVDISSINCEDLTFLLVIGVKNNGPLNGSHVVLVFWEPATSDLVTGAPIKQLIGFERVYVTMGMTEFVTVKVDICQLLSNLDNDGKRKLVIGQHTILIGSSSETQVRHHIDVKFSGSMKAKEFKSE</sequence>
<dbReference type="InterPro" id="IPR044993">
    <property type="entry name" value="BXL"/>
</dbReference>
<evidence type="ECO:0000313" key="10">
    <source>
        <dbReference type="Proteomes" id="UP000743370"/>
    </source>
</evidence>
<dbReference type="Pfam" id="PF01915">
    <property type="entry name" value="Glyco_hydro_3_C"/>
    <property type="match status" value="1"/>
</dbReference>